<comment type="caution">
    <text evidence="1">The sequence shown here is derived from an EMBL/GenBank/DDBJ whole genome shotgun (WGS) entry which is preliminary data.</text>
</comment>
<evidence type="ECO:0008006" key="3">
    <source>
        <dbReference type="Google" id="ProtNLM"/>
    </source>
</evidence>
<dbReference type="EMBL" id="MNTG01000047">
    <property type="protein sequence ID" value="OLA36273.1"/>
    <property type="molecule type" value="Genomic_DNA"/>
</dbReference>
<dbReference type="Gene3D" id="3.40.50.150">
    <property type="entry name" value="Vaccinia Virus protein VP39"/>
    <property type="match status" value="1"/>
</dbReference>
<dbReference type="PANTHER" id="PTHR36112:SF1">
    <property type="entry name" value="RIBOSOMAL RNA SMALL SUBUNIT METHYLTRANSFERASE J"/>
    <property type="match status" value="1"/>
</dbReference>
<reference evidence="1 2" key="1">
    <citation type="journal article" date="2016" name="Nat. Biotechnol.">
        <title>Measurement of bacterial replication rates in microbial communities.</title>
        <authorList>
            <person name="Brown C.T."/>
            <person name="Olm M.R."/>
            <person name="Thomas B.C."/>
            <person name="Banfield J.F."/>
        </authorList>
    </citation>
    <scope>NUCLEOTIDE SEQUENCE [LARGE SCALE GENOMIC DNA]</scope>
    <source>
        <strain evidence="1">46_33</strain>
    </source>
</reference>
<dbReference type="GO" id="GO:0008990">
    <property type="term" value="F:rRNA (guanine-N2-)-methyltransferase activity"/>
    <property type="evidence" value="ECO:0007669"/>
    <property type="project" value="InterPro"/>
</dbReference>
<dbReference type="AlphaFoldDB" id="A0A1Q6R1P2"/>
<dbReference type="STRING" id="626940.BHW43_10810"/>
<protein>
    <recommendedName>
        <fullName evidence="3">Protein-L-IsoD(D-D) O-methyltransferase</fullName>
    </recommendedName>
</protein>
<dbReference type="InterPro" id="IPR007536">
    <property type="entry name" value="16SrRNA_methylTrfase_J"/>
</dbReference>
<gene>
    <name evidence="1" type="ORF">BHW43_10810</name>
</gene>
<dbReference type="RefSeq" id="WP_303680540.1">
    <property type="nucleotide sequence ID" value="NZ_MNTG01000047.1"/>
</dbReference>
<evidence type="ECO:0000313" key="2">
    <source>
        <dbReference type="Proteomes" id="UP000186777"/>
    </source>
</evidence>
<sequence length="262" mass="28377">MLTGKIGVTTARNATGSAAAAQARAWAEQLDALYVERPHNMGVDELMAQYDLATLVVGEKEGPRIHSAAGSFAYHPGMAVLRLQQLKRGATEHLLTALDLRPGKRVLDATLGLAADAAISAYAVGEAGTVVGLEASPLLYFAVSYGLKNYVAEDADLTAALRRIQPVQALAEDYLAQCAPDSFDVVYFDPMFRHPVNGAKGMEALRPLSYEEALSAETLQLALKAAPRVVIKERSEYILREYGCEEFIGGKYSRIKYGIIKR</sequence>
<accession>A0A1Q6R1P2</accession>
<evidence type="ECO:0000313" key="1">
    <source>
        <dbReference type="EMBL" id="OLA36273.1"/>
    </source>
</evidence>
<name>A0A1Q6R1P2_9FIRM</name>
<organism evidence="1 2">
    <name type="scientific">Phascolarctobacterium succinatutens</name>
    <dbReference type="NCBI Taxonomy" id="626940"/>
    <lineage>
        <taxon>Bacteria</taxon>
        <taxon>Bacillati</taxon>
        <taxon>Bacillota</taxon>
        <taxon>Negativicutes</taxon>
        <taxon>Acidaminococcales</taxon>
        <taxon>Acidaminococcaceae</taxon>
        <taxon>Phascolarctobacterium</taxon>
    </lineage>
</organism>
<dbReference type="Pfam" id="PF04445">
    <property type="entry name" value="SAM_MT"/>
    <property type="match status" value="1"/>
</dbReference>
<dbReference type="Proteomes" id="UP000186777">
    <property type="component" value="Unassembled WGS sequence"/>
</dbReference>
<proteinExistence type="predicted"/>
<dbReference type="PANTHER" id="PTHR36112">
    <property type="entry name" value="RIBOSOMAL RNA SMALL SUBUNIT METHYLTRANSFERASE J"/>
    <property type="match status" value="1"/>
</dbReference>
<dbReference type="SUPFAM" id="SSF53335">
    <property type="entry name" value="S-adenosyl-L-methionine-dependent methyltransferases"/>
    <property type="match status" value="1"/>
</dbReference>
<dbReference type="InterPro" id="IPR029063">
    <property type="entry name" value="SAM-dependent_MTases_sf"/>
</dbReference>